<dbReference type="EMBL" id="DS113307">
    <property type="protein sequence ID" value="EAY12102.1"/>
    <property type="molecule type" value="Genomic_DNA"/>
</dbReference>
<evidence type="ECO:0000256" key="1">
    <source>
        <dbReference type="SAM" id="Coils"/>
    </source>
</evidence>
<feature type="compositionally biased region" description="Polar residues" evidence="2">
    <location>
        <begin position="36"/>
        <end position="53"/>
    </location>
</feature>
<evidence type="ECO:0000256" key="2">
    <source>
        <dbReference type="SAM" id="MobiDB-lite"/>
    </source>
</evidence>
<dbReference type="Proteomes" id="UP000001542">
    <property type="component" value="Unassembled WGS sequence"/>
</dbReference>
<feature type="region of interest" description="Disordered" evidence="2">
    <location>
        <begin position="29"/>
        <end position="63"/>
    </location>
</feature>
<feature type="coiled-coil region" evidence="1">
    <location>
        <begin position="660"/>
        <end position="720"/>
    </location>
</feature>
<dbReference type="SMR" id="A2E5E1"/>
<dbReference type="VEuPathDB" id="TrichDB:TVAG_301190"/>
<feature type="region of interest" description="Disordered" evidence="2">
    <location>
        <begin position="468"/>
        <end position="494"/>
    </location>
</feature>
<evidence type="ECO:0000313" key="3">
    <source>
        <dbReference type="EMBL" id="EAY12102.1"/>
    </source>
</evidence>
<reference evidence="3" key="2">
    <citation type="journal article" date="2007" name="Science">
        <title>Draft genome sequence of the sexually transmitted pathogen Trichomonas vaginalis.</title>
        <authorList>
            <person name="Carlton J.M."/>
            <person name="Hirt R.P."/>
            <person name="Silva J.C."/>
            <person name="Delcher A.L."/>
            <person name="Schatz M."/>
            <person name="Zhao Q."/>
            <person name="Wortman J.R."/>
            <person name="Bidwell S.L."/>
            <person name="Alsmark U.C.M."/>
            <person name="Besteiro S."/>
            <person name="Sicheritz-Ponten T."/>
            <person name="Noel C.J."/>
            <person name="Dacks J.B."/>
            <person name="Foster P.G."/>
            <person name="Simillion C."/>
            <person name="Van de Peer Y."/>
            <person name="Miranda-Saavedra D."/>
            <person name="Barton G.J."/>
            <person name="Westrop G.D."/>
            <person name="Mueller S."/>
            <person name="Dessi D."/>
            <person name="Fiori P.L."/>
            <person name="Ren Q."/>
            <person name="Paulsen I."/>
            <person name="Zhang H."/>
            <person name="Bastida-Corcuera F.D."/>
            <person name="Simoes-Barbosa A."/>
            <person name="Brown M.T."/>
            <person name="Hayes R.D."/>
            <person name="Mukherjee M."/>
            <person name="Okumura C.Y."/>
            <person name="Schneider R."/>
            <person name="Smith A.J."/>
            <person name="Vanacova S."/>
            <person name="Villalvazo M."/>
            <person name="Haas B.J."/>
            <person name="Pertea M."/>
            <person name="Feldblyum T.V."/>
            <person name="Utterback T.R."/>
            <person name="Shu C.L."/>
            <person name="Osoegawa K."/>
            <person name="de Jong P.J."/>
            <person name="Hrdy I."/>
            <person name="Horvathova L."/>
            <person name="Zubacova Z."/>
            <person name="Dolezal P."/>
            <person name="Malik S.B."/>
            <person name="Logsdon J.M. Jr."/>
            <person name="Henze K."/>
            <person name="Gupta A."/>
            <person name="Wang C.C."/>
            <person name="Dunne R.L."/>
            <person name="Upcroft J.A."/>
            <person name="Upcroft P."/>
            <person name="White O."/>
            <person name="Salzberg S.L."/>
            <person name="Tang P."/>
            <person name="Chiu C.-H."/>
            <person name="Lee Y.-S."/>
            <person name="Embley T.M."/>
            <person name="Coombs G.H."/>
            <person name="Mottram J.C."/>
            <person name="Tachezy J."/>
            <person name="Fraser-Liggett C.M."/>
            <person name="Johnson P.J."/>
        </authorList>
    </citation>
    <scope>NUCLEOTIDE SEQUENCE [LARGE SCALE GENOMIC DNA]</scope>
    <source>
        <strain evidence="3">G3</strain>
    </source>
</reference>
<dbReference type="PANTHER" id="PTHR47026">
    <property type="entry name" value="PIGMENTOSA GTPASE REGULATOR-LIKE PROTEIN, PUTATIVE-RELATED"/>
    <property type="match status" value="1"/>
</dbReference>
<reference evidence="3" key="1">
    <citation type="submission" date="2006-10" db="EMBL/GenBank/DDBJ databases">
        <authorList>
            <person name="Amadeo P."/>
            <person name="Zhao Q."/>
            <person name="Wortman J."/>
            <person name="Fraser-Liggett C."/>
            <person name="Carlton J."/>
        </authorList>
    </citation>
    <scope>NUCLEOTIDE SEQUENCE</scope>
    <source>
        <strain evidence="3">G3</strain>
    </source>
</reference>
<proteinExistence type="predicted"/>
<dbReference type="OrthoDB" id="10676465at2759"/>
<dbReference type="VEuPathDB" id="TrichDB:TVAGG3_0070120"/>
<dbReference type="AlphaFoldDB" id="A2E5E1"/>
<feature type="region of interest" description="Disordered" evidence="2">
    <location>
        <begin position="565"/>
        <end position="611"/>
    </location>
</feature>
<keyword evidence="4" id="KW-1185">Reference proteome</keyword>
<dbReference type="InParanoid" id="A2E5E1"/>
<sequence>MNEVGSNTHNLTVLDLKNIVNNQNFDEMDKSEEKNNQSTQNFPNLENNTNESEPNNKRILTRPPLPKKAFKKEINQNNNLSKKEASTVRIFQPIPFASSFTPINISPRESAKSQMTPILSGYNSAGVLVRTHSDETIPTDQEDIRPLVVSEEKFDLNQEVQSNSKEEVIDTLLETLPSGRRLDVTPQHEEEEENKKEISLVHETTIDNLLHTLPSGRRLEVTPDASDDEENNETPEIKSREIPMGVLANNIKEIPSHESPPLVDSPEIQEEIFQENSEEEEMIQEESIDNLLETLPNTKRPEITPKSNNDEENEENKESVNQEAIDNLLETLPNTKRPDITPEILPEEQSEINEEHINTILETLPSGRRLVVTPSMTEEEESEEKPVNEENIDTILQTLPANRRLVVTPEIIEDRDNDGEISEDKIDILLGTLQSTRRLDVTPSIEQEEDEQPLINQDSIDNLLNTLSSSRRLDVTPENEPNDDPDSEENIDSLPFGHNVLEEKIEEVDEQQTEVRTRELSINDMNLPNDSQNEPTKLKDLDLSHSLKQVDKNLSEDEIFVHTETKSSKVISPQVKSSNRKSSVSEEDSSDDEQREQDQQALEKFSKTGRLPPLKDKASILREVQRERADAIEIGDYDRAQQLYDLSKKVQTAIYESDIKERKEEKRFRLEEQLEKAKAQLGTVKYETKNVLRRARETNEQRIEEVKKKHIQELEEFQEKWNNEDYLRKFSKPSSELLALKDRERRFARAKLFNDAKTFRQKANQQEIEETKTAQERAYHKMKFQKSILLQKQAKEMEVAIDSANKNYEIVQKKRKDMEDEQIRKIEAIQKRTQDGVSIKIGYTPTTARAMTSMSATRKIIGLNRNPEIPKLEIKKLGAVTAREKRKIEVGPKKEKSQFPSL</sequence>
<accession>A2E5E1</accession>
<protein>
    <submittedName>
        <fullName evidence="3">Uncharacterized protein</fullName>
    </submittedName>
</protein>
<feature type="region of interest" description="Disordered" evidence="2">
    <location>
        <begin position="507"/>
        <end position="542"/>
    </location>
</feature>
<feature type="compositionally biased region" description="Acidic residues" evidence="2">
    <location>
        <begin position="585"/>
        <end position="595"/>
    </location>
</feature>
<keyword evidence="1" id="KW-0175">Coiled coil</keyword>
<dbReference type="KEGG" id="tva:4770069"/>
<feature type="region of interest" description="Disordered" evidence="2">
    <location>
        <begin position="215"/>
        <end position="239"/>
    </location>
</feature>
<evidence type="ECO:0000313" key="4">
    <source>
        <dbReference type="Proteomes" id="UP000001542"/>
    </source>
</evidence>
<dbReference type="RefSeq" id="XP_001324325.1">
    <property type="nucleotide sequence ID" value="XM_001324290.1"/>
</dbReference>
<feature type="compositionally biased region" description="Polar residues" evidence="2">
    <location>
        <begin position="523"/>
        <end position="535"/>
    </location>
</feature>
<feature type="coiled-coil region" evidence="1">
    <location>
        <begin position="794"/>
        <end position="821"/>
    </location>
</feature>
<name>A2E5E1_TRIV3</name>
<dbReference type="PANTHER" id="PTHR47026:SF2">
    <property type="entry name" value="FLAGELLAR ASSOCIATED PROTEIN"/>
    <property type="match status" value="1"/>
</dbReference>
<feature type="compositionally biased region" description="Acidic residues" evidence="2">
    <location>
        <begin position="480"/>
        <end position="491"/>
    </location>
</feature>
<gene>
    <name evidence="3" type="ORF">TVAG_301190</name>
</gene>
<feature type="region of interest" description="Disordered" evidence="2">
    <location>
        <begin position="292"/>
        <end position="320"/>
    </location>
</feature>
<organism evidence="3 4">
    <name type="scientific">Trichomonas vaginalis (strain ATCC PRA-98 / G3)</name>
    <dbReference type="NCBI Taxonomy" id="412133"/>
    <lineage>
        <taxon>Eukaryota</taxon>
        <taxon>Metamonada</taxon>
        <taxon>Parabasalia</taxon>
        <taxon>Trichomonadida</taxon>
        <taxon>Trichomonadidae</taxon>
        <taxon>Trichomonas</taxon>
    </lineage>
</organism>